<proteinExistence type="predicted"/>
<gene>
    <name evidence="2" type="ORF">M0M42_08300</name>
</gene>
<evidence type="ECO:0000256" key="1">
    <source>
        <dbReference type="SAM" id="Phobius"/>
    </source>
</evidence>
<feature type="transmembrane region" description="Helical" evidence="1">
    <location>
        <begin position="133"/>
        <end position="150"/>
    </location>
</feature>
<keyword evidence="1" id="KW-0472">Membrane</keyword>
<sequence>MNYRWALCAVVALTALIAFGDLTLALRLRDAPAIQYQAAWAPALCNWLFEQQGPISSAKLIASTLMLLWWLVAMIKPARRPNLRLANATFSGWLVIQTVAVWAAVLGVLYQVAGFADGLTASNTLRIITGTSLSWLIPLTLSVPALQLALGEFAYRSGWSAAQPVKDRSTSRVEAA</sequence>
<feature type="transmembrane region" description="Helical" evidence="1">
    <location>
        <begin position="90"/>
        <end position="113"/>
    </location>
</feature>
<protein>
    <submittedName>
        <fullName evidence="2">Uncharacterized protein</fullName>
    </submittedName>
</protein>
<keyword evidence="1" id="KW-0812">Transmembrane</keyword>
<evidence type="ECO:0000313" key="3">
    <source>
        <dbReference type="Proteomes" id="UP000831189"/>
    </source>
</evidence>
<keyword evidence="1" id="KW-1133">Transmembrane helix</keyword>
<feature type="transmembrane region" description="Helical" evidence="1">
    <location>
        <begin position="60"/>
        <end position="78"/>
    </location>
</feature>
<name>A0ABY4KVB1_9PSED</name>
<accession>A0ABY4KVB1</accession>
<organism evidence="2 3">
    <name type="scientific">Pseudomonas knackmussii</name>
    <dbReference type="NCBI Taxonomy" id="65741"/>
    <lineage>
        <taxon>Bacteria</taxon>
        <taxon>Pseudomonadati</taxon>
        <taxon>Pseudomonadota</taxon>
        <taxon>Gammaproteobacteria</taxon>
        <taxon>Pseudomonadales</taxon>
        <taxon>Pseudomonadaceae</taxon>
        <taxon>Pseudomonas</taxon>
    </lineage>
</organism>
<keyword evidence="3" id="KW-1185">Reference proteome</keyword>
<evidence type="ECO:0000313" key="2">
    <source>
        <dbReference type="EMBL" id="UPQ84375.1"/>
    </source>
</evidence>
<dbReference type="Proteomes" id="UP000831189">
    <property type="component" value="Chromosome"/>
</dbReference>
<dbReference type="EMBL" id="CP096208">
    <property type="protein sequence ID" value="UPQ84375.1"/>
    <property type="molecule type" value="Genomic_DNA"/>
</dbReference>
<reference evidence="2 3" key="1">
    <citation type="submission" date="2022-04" db="EMBL/GenBank/DDBJ databases">
        <title>Pseudomonas knackmussii B09-2.</title>
        <authorList>
            <person name="Deng Y."/>
        </authorList>
    </citation>
    <scope>NUCLEOTIDE SEQUENCE [LARGE SCALE GENOMIC DNA]</scope>
    <source>
        <strain evidence="2 3">B09-2</strain>
    </source>
</reference>